<comment type="similarity">
    <text evidence="2 7">Belongs to the DedA family.</text>
</comment>
<comment type="subcellular location">
    <subcellularLocation>
        <location evidence="1 7">Cell membrane</location>
        <topology evidence="1 7">Multi-pass membrane protein</topology>
    </subcellularLocation>
</comment>
<dbReference type="InterPro" id="IPR058127">
    <property type="entry name" value="DedA"/>
</dbReference>
<sequence>MLDLTKKLIDFILHIDVHLKELIADYGAWTYAILFLIIFAETGLVVMPLLPGDSLLFAAGAFCASTPEHPVPVLNVHLMALLLFIAAVIGDTLNYWIGHKVGPAVFKREDSIWLRKKHLEKAHAFFEKYGGRAVILARFVPIVRTFVPFVAGVGSMTYSRFIAYNIIGGFVWIYFFTYAGYLFGNQPFVQKNFKLVILAIIILSVLPIVVEFVREWLKSRKKA</sequence>
<dbReference type="Proteomes" id="UP000290218">
    <property type="component" value="Unassembled WGS sequence"/>
</dbReference>
<feature type="domain" description="VTT" evidence="8">
    <location>
        <begin position="50"/>
        <end position="181"/>
    </location>
</feature>
<evidence type="ECO:0000256" key="3">
    <source>
        <dbReference type="ARBA" id="ARBA00022475"/>
    </source>
</evidence>
<evidence type="ECO:0000313" key="9">
    <source>
        <dbReference type="EMBL" id="RXK56657.1"/>
    </source>
</evidence>
<feature type="transmembrane region" description="Helical" evidence="7">
    <location>
        <begin position="76"/>
        <end position="97"/>
    </location>
</feature>
<dbReference type="AlphaFoldDB" id="A0A4Q1CC10"/>
<keyword evidence="10" id="KW-1185">Reference proteome</keyword>
<evidence type="ECO:0000256" key="7">
    <source>
        <dbReference type="RuleBase" id="RU367016"/>
    </source>
</evidence>
<evidence type="ECO:0000256" key="4">
    <source>
        <dbReference type="ARBA" id="ARBA00022692"/>
    </source>
</evidence>
<protein>
    <submittedName>
        <fullName evidence="9">DedA family protein</fullName>
    </submittedName>
</protein>
<dbReference type="NCBIfam" id="NF008102">
    <property type="entry name" value="PRK10847.1"/>
    <property type="match status" value="1"/>
</dbReference>
<evidence type="ECO:0000256" key="6">
    <source>
        <dbReference type="ARBA" id="ARBA00023136"/>
    </source>
</evidence>
<dbReference type="PANTHER" id="PTHR30353">
    <property type="entry name" value="INNER MEMBRANE PROTEIN DEDA-RELATED"/>
    <property type="match status" value="1"/>
</dbReference>
<organism evidence="9 10">
    <name type="scientific">Oleiharenicola lentus</name>
    <dbReference type="NCBI Taxonomy" id="2508720"/>
    <lineage>
        <taxon>Bacteria</taxon>
        <taxon>Pseudomonadati</taxon>
        <taxon>Verrucomicrobiota</taxon>
        <taxon>Opitutia</taxon>
        <taxon>Opitutales</taxon>
        <taxon>Opitutaceae</taxon>
        <taxon>Oleiharenicola</taxon>
    </lineage>
</organism>
<dbReference type="EMBL" id="SDHX01000001">
    <property type="protein sequence ID" value="RXK56657.1"/>
    <property type="molecule type" value="Genomic_DNA"/>
</dbReference>
<name>A0A4Q1CC10_9BACT</name>
<evidence type="ECO:0000256" key="2">
    <source>
        <dbReference type="ARBA" id="ARBA00010792"/>
    </source>
</evidence>
<keyword evidence="5 7" id="KW-1133">Transmembrane helix</keyword>
<evidence type="ECO:0000313" key="10">
    <source>
        <dbReference type="Proteomes" id="UP000290218"/>
    </source>
</evidence>
<feature type="transmembrane region" description="Helical" evidence="7">
    <location>
        <begin position="195"/>
        <end position="213"/>
    </location>
</feature>
<keyword evidence="4 7" id="KW-0812">Transmembrane</keyword>
<evidence type="ECO:0000256" key="5">
    <source>
        <dbReference type="ARBA" id="ARBA00022989"/>
    </source>
</evidence>
<feature type="transmembrane region" description="Helical" evidence="7">
    <location>
        <begin position="28"/>
        <end position="50"/>
    </location>
</feature>
<dbReference type="InterPro" id="IPR032816">
    <property type="entry name" value="VTT_dom"/>
</dbReference>
<keyword evidence="6 7" id="KW-0472">Membrane</keyword>
<accession>A0A4Q1CC10</accession>
<dbReference type="InterPro" id="IPR032818">
    <property type="entry name" value="DedA-like"/>
</dbReference>
<proteinExistence type="inferred from homology"/>
<dbReference type="OrthoDB" id="9813426at2"/>
<reference evidence="9 10" key="1">
    <citation type="submission" date="2019-01" db="EMBL/GenBank/DDBJ databases">
        <title>Lacunisphaera sp. strain TWA-58.</title>
        <authorList>
            <person name="Chen W.-M."/>
        </authorList>
    </citation>
    <scope>NUCLEOTIDE SEQUENCE [LARGE SCALE GENOMIC DNA]</scope>
    <source>
        <strain evidence="9 10">TWA-58</strain>
    </source>
</reference>
<dbReference type="RefSeq" id="WP_129048023.1">
    <property type="nucleotide sequence ID" value="NZ_SDHX01000001.1"/>
</dbReference>
<comment type="caution">
    <text evidence="9">The sequence shown here is derived from an EMBL/GenBank/DDBJ whole genome shotgun (WGS) entry which is preliminary data.</text>
</comment>
<gene>
    <name evidence="9" type="ORF">ESB00_12535</name>
</gene>
<evidence type="ECO:0000256" key="1">
    <source>
        <dbReference type="ARBA" id="ARBA00004651"/>
    </source>
</evidence>
<dbReference type="PANTHER" id="PTHR30353:SF0">
    <property type="entry name" value="TRANSMEMBRANE PROTEIN"/>
    <property type="match status" value="1"/>
</dbReference>
<keyword evidence="3 7" id="KW-1003">Cell membrane</keyword>
<feature type="transmembrane region" description="Helical" evidence="7">
    <location>
        <begin position="161"/>
        <end position="183"/>
    </location>
</feature>
<dbReference type="GO" id="GO:0005886">
    <property type="term" value="C:plasma membrane"/>
    <property type="evidence" value="ECO:0007669"/>
    <property type="project" value="UniProtKB-SubCell"/>
</dbReference>
<evidence type="ECO:0000259" key="8">
    <source>
        <dbReference type="Pfam" id="PF09335"/>
    </source>
</evidence>
<dbReference type="Pfam" id="PF09335">
    <property type="entry name" value="VTT_dom"/>
    <property type="match status" value="1"/>
</dbReference>